<dbReference type="PANTHER" id="PTHR13299:SF0">
    <property type="entry name" value="PEROXISOMAL MEMBRANE PROTEIN PEX16"/>
    <property type="match status" value="1"/>
</dbReference>
<gene>
    <name evidence="5" type="ORF">PEVE_00000551</name>
</gene>
<keyword evidence="3" id="KW-0576">Peroxisome</keyword>
<comment type="subcellular location">
    <subcellularLocation>
        <location evidence="3">Peroxisome membrane</location>
    </subcellularLocation>
</comment>
<feature type="compositionally biased region" description="Polar residues" evidence="4">
    <location>
        <begin position="220"/>
        <end position="231"/>
    </location>
</feature>
<feature type="compositionally biased region" description="Basic and acidic residues" evidence="4">
    <location>
        <begin position="166"/>
        <end position="178"/>
    </location>
</feature>
<evidence type="ECO:0000256" key="2">
    <source>
        <dbReference type="ARBA" id="ARBA00018577"/>
    </source>
</evidence>
<feature type="region of interest" description="Disordered" evidence="4">
    <location>
        <begin position="218"/>
        <end position="247"/>
    </location>
</feature>
<keyword evidence="6" id="KW-1185">Reference proteome</keyword>
<name>A0ABN8LT63_9CNID</name>
<organism evidence="5 6">
    <name type="scientific">Porites evermanni</name>
    <dbReference type="NCBI Taxonomy" id="104178"/>
    <lineage>
        <taxon>Eukaryota</taxon>
        <taxon>Metazoa</taxon>
        <taxon>Cnidaria</taxon>
        <taxon>Anthozoa</taxon>
        <taxon>Hexacorallia</taxon>
        <taxon>Scleractinia</taxon>
        <taxon>Fungiina</taxon>
        <taxon>Poritidae</taxon>
        <taxon>Porites</taxon>
    </lineage>
</organism>
<dbReference type="InterPro" id="IPR013919">
    <property type="entry name" value="Pex16"/>
</dbReference>
<sequence>MAEGRFLSHLLQTSQELLALGANHANLLSTKYREFVLHNPDTASKVESILRALSYILPGRFGASEALAELVFSSSQLLTLLHDGILRDRKDSSQGGSQSSPKHRVLLWLTVVEYLEVFIELGAFRLWGEIGKWIVVLVLQITKAALRFVLLFKYNSGVQRTPHIPPLDRSKLMTHEDETDRENDEEEEAGTSAGRQHEDTAVSPEPVWRGARSGRLMRSLNATPTGGSRTWTLPKESSTKKRATQPTHLSSKRLFAESLYISRPLVHIASMLLCGQLSWKPWLISCGVDVTSLALMGDLSDLNDEEKSELSRRTLLLLFYFLRSPFYDNYSKVRILGFLKFMSDTIPGVSLVVAPLLDYLPTWQKIYFYNWTS</sequence>
<accession>A0ABN8LT63</accession>
<comment type="similarity">
    <text evidence="1 3">Belongs to the peroxin-16 family.</text>
</comment>
<comment type="caution">
    <text evidence="5">The sequence shown here is derived from an EMBL/GenBank/DDBJ whole genome shotgun (WGS) entry which is preliminary data.</text>
</comment>
<evidence type="ECO:0000256" key="3">
    <source>
        <dbReference type="RuleBase" id="RU365003"/>
    </source>
</evidence>
<dbReference type="Proteomes" id="UP001159427">
    <property type="component" value="Unassembled WGS sequence"/>
</dbReference>
<evidence type="ECO:0000313" key="6">
    <source>
        <dbReference type="Proteomes" id="UP001159427"/>
    </source>
</evidence>
<dbReference type="EMBL" id="CALNXI010000102">
    <property type="protein sequence ID" value="CAH3018983.1"/>
    <property type="molecule type" value="Genomic_DNA"/>
</dbReference>
<dbReference type="Pfam" id="PF08610">
    <property type="entry name" value="Pex16"/>
    <property type="match status" value="1"/>
</dbReference>
<dbReference type="PANTHER" id="PTHR13299">
    <property type="entry name" value="PEROXISOMAL MEMBRANE PROTEIN PEX16"/>
    <property type="match status" value="1"/>
</dbReference>
<protein>
    <recommendedName>
        <fullName evidence="2 3">Peroxisomal membrane protein PEX16</fullName>
    </recommendedName>
</protein>
<proteinExistence type="inferred from homology"/>
<feature type="compositionally biased region" description="Acidic residues" evidence="4">
    <location>
        <begin position="179"/>
        <end position="189"/>
    </location>
</feature>
<evidence type="ECO:0000256" key="1">
    <source>
        <dbReference type="ARBA" id="ARBA00009505"/>
    </source>
</evidence>
<evidence type="ECO:0000256" key="4">
    <source>
        <dbReference type="SAM" id="MobiDB-lite"/>
    </source>
</evidence>
<evidence type="ECO:0000313" key="5">
    <source>
        <dbReference type="EMBL" id="CAH3018983.1"/>
    </source>
</evidence>
<reference evidence="5 6" key="1">
    <citation type="submission" date="2022-05" db="EMBL/GenBank/DDBJ databases">
        <authorList>
            <consortium name="Genoscope - CEA"/>
            <person name="William W."/>
        </authorList>
    </citation>
    <scope>NUCLEOTIDE SEQUENCE [LARGE SCALE GENOMIC DNA]</scope>
</reference>
<feature type="region of interest" description="Disordered" evidence="4">
    <location>
        <begin position="163"/>
        <end position="205"/>
    </location>
</feature>
<keyword evidence="3" id="KW-0962">Peroxisome biogenesis</keyword>